<evidence type="ECO:0000313" key="1">
    <source>
        <dbReference type="EMBL" id="GAA4498478.1"/>
    </source>
</evidence>
<evidence type="ECO:0000313" key="2">
    <source>
        <dbReference type="Proteomes" id="UP001501243"/>
    </source>
</evidence>
<evidence type="ECO:0008006" key="3">
    <source>
        <dbReference type="Google" id="ProtNLM"/>
    </source>
</evidence>
<dbReference type="RefSeq" id="WP_208130759.1">
    <property type="nucleotide sequence ID" value="NZ_BAABGQ010000005.1"/>
</dbReference>
<sequence length="174" mass="19289">MANSRTAPQPVPADEWLMADSEVVMDTYSDELPTADEPDPFTDELPDDTPANLFTDELPTADELDTTAALCPACGDLLAWHEQACLTATTVLTVAAPTATTEEEPVVRRPTPAVTFAYELGHRVQPTPARPAEVIWRGQLKERHPATGLIHRVNVYRLNDGYWDCYREEELQVA</sequence>
<name>A0ABP8Q895_9BACT</name>
<gene>
    <name evidence="1" type="ORF">GCM10023172_15550</name>
</gene>
<protein>
    <recommendedName>
        <fullName evidence="3">DUF4178 domain-containing protein</fullName>
    </recommendedName>
</protein>
<keyword evidence="2" id="KW-1185">Reference proteome</keyword>
<comment type="caution">
    <text evidence="1">The sequence shown here is derived from an EMBL/GenBank/DDBJ whole genome shotgun (WGS) entry which is preliminary data.</text>
</comment>
<organism evidence="1 2">
    <name type="scientific">Hymenobacter ginsengisoli</name>
    <dbReference type="NCBI Taxonomy" id="1051626"/>
    <lineage>
        <taxon>Bacteria</taxon>
        <taxon>Pseudomonadati</taxon>
        <taxon>Bacteroidota</taxon>
        <taxon>Cytophagia</taxon>
        <taxon>Cytophagales</taxon>
        <taxon>Hymenobacteraceae</taxon>
        <taxon>Hymenobacter</taxon>
    </lineage>
</organism>
<reference evidence="2" key="1">
    <citation type="journal article" date="2019" name="Int. J. Syst. Evol. Microbiol.">
        <title>The Global Catalogue of Microorganisms (GCM) 10K type strain sequencing project: providing services to taxonomists for standard genome sequencing and annotation.</title>
        <authorList>
            <consortium name="The Broad Institute Genomics Platform"/>
            <consortium name="The Broad Institute Genome Sequencing Center for Infectious Disease"/>
            <person name="Wu L."/>
            <person name="Ma J."/>
        </authorList>
    </citation>
    <scope>NUCLEOTIDE SEQUENCE [LARGE SCALE GENOMIC DNA]</scope>
    <source>
        <strain evidence="2">JCM 17841</strain>
    </source>
</reference>
<dbReference type="Proteomes" id="UP001501243">
    <property type="component" value="Unassembled WGS sequence"/>
</dbReference>
<accession>A0ABP8Q895</accession>
<proteinExistence type="predicted"/>
<dbReference type="EMBL" id="BAABGQ010000005">
    <property type="protein sequence ID" value="GAA4498478.1"/>
    <property type="molecule type" value="Genomic_DNA"/>
</dbReference>